<dbReference type="GO" id="GO:0009313">
    <property type="term" value="P:oligosaccharide catabolic process"/>
    <property type="evidence" value="ECO:0007669"/>
    <property type="project" value="TreeGrafter"/>
</dbReference>
<dbReference type="InterPro" id="IPR015341">
    <property type="entry name" value="Glyco_hydro_38_cen"/>
</dbReference>
<evidence type="ECO:0000256" key="1">
    <source>
        <dbReference type="ARBA" id="ARBA00009792"/>
    </source>
</evidence>
<dbReference type="InterPro" id="IPR011330">
    <property type="entry name" value="Glyco_hydro/deAcase_b/a-brl"/>
</dbReference>
<dbReference type="InterPro" id="IPR028995">
    <property type="entry name" value="Glyco_hydro_57/38_cen_sf"/>
</dbReference>
<dbReference type="SUPFAM" id="SSF88713">
    <property type="entry name" value="Glycoside hydrolase/deacetylase"/>
    <property type="match status" value="1"/>
</dbReference>
<name>A0A2M7SD87_9BACT</name>
<dbReference type="SUPFAM" id="SSF88688">
    <property type="entry name" value="Families 57/38 glycoside transferase middle domain"/>
    <property type="match status" value="1"/>
</dbReference>
<proteinExistence type="inferred from homology"/>
<dbReference type="InterPro" id="IPR011013">
    <property type="entry name" value="Gal_mutarotase_sf_dom"/>
</dbReference>
<evidence type="ECO:0000313" key="7">
    <source>
        <dbReference type="Proteomes" id="UP000229307"/>
    </source>
</evidence>
<evidence type="ECO:0000256" key="2">
    <source>
        <dbReference type="ARBA" id="ARBA00022723"/>
    </source>
</evidence>
<evidence type="ECO:0000259" key="5">
    <source>
        <dbReference type="SMART" id="SM00872"/>
    </source>
</evidence>
<reference evidence="7" key="1">
    <citation type="submission" date="2017-09" db="EMBL/GenBank/DDBJ databases">
        <title>Depth-based differentiation of microbial function through sediment-hosted aquifers and enrichment of novel symbionts in the deep terrestrial subsurface.</title>
        <authorList>
            <person name="Probst A.J."/>
            <person name="Ladd B."/>
            <person name="Jarett J.K."/>
            <person name="Geller-Mcgrath D.E."/>
            <person name="Sieber C.M.K."/>
            <person name="Emerson J.B."/>
            <person name="Anantharaman K."/>
            <person name="Thomas B.C."/>
            <person name="Malmstrom R."/>
            <person name="Stieglmeier M."/>
            <person name="Klingl A."/>
            <person name="Woyke T."/>
            <person name="Ryan C.M."/>
            <person name="Banfield J.F."/>
        </authorList>
    </citation>
    <scope>NUCLEOTIDE SEQUENCE [LARGE SCALE GENOMIC DNA]</scope>
</reference>
<dbReference type="InterPro" id="IPR027291">
    <property type="entry name" value="Glyco_hydro_38_N_sf"/>
</dbReference>
<comment type="similarity">
    <text evidence="1">Belongs to the glycosyl hydrolase 38 family.</text>
</comment>
<accession>A0A2M7SD87</accession>
<evidence type="ECO:0000313" key="6">
    <source>
        <dbReference type="EMBL" id="PIZ17233.1"/>
    </source>
</evidence>
<dbReference type="InterPro" id="IPR011682">
    <property type="entry name" value="Glyco_hydro_38_C"/>
</dbReference>
<keyword evidence="4" id="KW-0326">Glycosidase</keyword>
<keyword evidence="2" id="KW-0479">Metal-binding</keyword>
<dbReference type="Gene3D" id="3.20.110.10">
    <property type="entry name" value="Glycoside hydrolase 38, N terminal domain"/>
    <property type="match status" value="1"/>
</dbReference>
<dbReference type="Gene3D" id="2.70.98.30">
    <property type="entry name" value="Golgi alpha-mannosidase II, domain 4"/>
    <property type="match status" value="1"/>
</dbReference>
<comment type="caution">
    <text evidence="6">The sequence shown here is derived from an EMBL/GenBank/DDBJ whole genome shotgun (WGS) entry which is preliminary data.</text>
</comment>
<dbReference type="Pfam" id="PF01074">
    <property type="entry name" value="Glyco_hydro_38N"/>
    <property type="match status" value="1"/>
</dbReference>
<dbReference type="PANTHER" id="PTHR46017:SF1">
    <property type="entry name" value="ALPHA-MANNOSIDASE 2C1"/>
    <property type="match status" value="1"/>
</dbReference>
<organism evidence="6 7">
    <name type="scientific">Candidatus Desantisbacteria bacterium CG_4_10_14_0_8_um_filter_48_22</name>
    <dbReference type="NCBI Taxonomy" id="1974543"/>
    <lineage>
        <taxon>Bacteria</taxon>
        <taxon>Candidatus Desantisiibacteriota</taxon>
    </lineage>
</organism>
<sequence>MPCGESFVRQVLHAKGFFRRELGVEVTAGWQLDTFGHHAQMPQLLKLAGYTSFWFSRGVPDPGTPVEFLWEGIDGSRIPAFWVPYGDGYGSPQFLKSFTEFFQKKFDALVPRAKGSCRVILAGVDVAPPEEHLPDLAEKFNAQPDTPPFKISFAVPSEYEKEVSQKPERPIIKGELNPIFQGTYSSRIELKQKLRETENLLLAAEKLGVMLKCTGMSVRDDTLRQAWEPLLFNQAHDLMSGVMTDKVYEDTLKGYNFSGETAAAEFEKRLEEFVLGINTEGGEGQAIVVFNSLGWKRADSSSIEMVFTSRQVLDIKLFDPDNREVAVQLSGVERYDNETISKARVTFVAEDIPAFGYSVFRLKTFFRSPVTKPARGMEKENSMEGRYCSVELDSAAGTITKIQIKPDKMSVLGGSANVVVQEQDKGDFWELYRSLDGGSAIAMKDRHPAPKPGIGAVFSNQFKGRPEKTVKGSVYSEFEVTHLFGSGTFSTKIRLYRNLRRIEIRTRIKNRAQFVRYRALFPVAVGKSRSFHEIPFGAIERPDGIEFPAQNWIDHSGPDRGVALLNKGLPGNNVADSVMMLSLMRSTRITSYAFAGGYEEGMSSDTGLELEKELEFEYALVPHKGTWQEAGIFREGLEFNNPLICRLAGSHPGDLPARWGLLEISHPNIVVSALKQDEKGGLILRAYEAAGQPAENVEIKFFNGVQGFSATEIGGSASGGSLAKVVSAEEANLLEDSLSPIKVIDNTVSASFRPFEIKTFKIKF</sequence>
<dbReference type="AlphaFoldDB" id="A0A2M7SD87"/>
<dbReference type="Gene3D" id="2.60.40.1180">
    <property type="entry name" value="Golgi alpha-mannosidase II"/>
    <property type="match status" value="1"/>
</dbReference>
<dbReference type="InterPro" id="IPR013780">
    <property type="entry name" value="Glyco_hydro_b"/>
</dbReference>
<evidence type="ECO:0000256" key="3">
    <source>
        <dbReference type="ARBA" id="ARBA00022801"/>
    </source>
</evidence>
<dbReference type="InterPro" id="IPR000602">
    <property type="entry name" value="Glyco_hydro_38_N"/>
</dbReference>
<dbReference type="SUPFAM" id="SSF74650">
    <property type="entry name" value="Galactose mutarotase-like"/>
    <property type="match status" value="1"/>
</dbReference>
<keyword evidence="3" id="KW-0378">Hydrolase</keyword>
<dbReference type="PANTHER" id="PTHR46017">
    <property type="entry name" value="ALPHA-MANNOSIDASE 2C1"/>
    <property type="match status" value="1"/>
</dbReference>
<feature type="domain" description="Glycoside hydrolase family 38 central" evidence="5">
    <location>
        <begin position="181"/>
        <end position="255"/>
    </location>
</feature>
<dbReference type="SMART" id="SM00872">
    <property type="entry name" value="Alpha-mann_mid"/>
    <property type="match status" value="1"/>
</dbReference>
<dbReference type="Pfam" id="PF09261">
    <property type="entry name" value="Alpha-mann_mid"/>
    <property type="match status" value="1"/>
</dbReference>
<dbReference type="GO" id="GO:0006013">
    <property type="term" value="P:mannose metabolic process"/>
    <property type="evidence" value="ECO:0007669"/>
    <property type="project" value="InterPro"/>
</dbReference>
<protein>
    <recommendedName>
        <fullName evidence="5">Glycoside hydrolase family 38 central domain-containing protein</fullName>
    </recommendedName>
</protein>
<gene>
    <name evidence="6" type="ORF">COY52_04950</name>
</gene>
<dbReference type="InterPro" id="IPR037094">
    <property type="entry name" value="Glyco_hydro_38_cen_sf"/>
</dbReference>
<dbReference type="Proteomes" id="UP000229307">
    <property type="component" value="Unassembled WGS sequence"/>
</dbReference>
<dbReference type="GO" id="GO:0004559">
    <property type="term" value="F:alpha-mannosidase activity"/>
    <property type="evidence" value="ECO:0007669"/>
    <property type="project" value="InterPro"/>
</dbReference>
<dbReference type="Pfam" id="PF17677">
    <property type="entry name" value="Glyco_hydro38C2"/>
    <property type="match status" value="1"/>
</dbReference>
<dbReference type="Gene3D" id="1.20.1270.50">
    <property type="entry name" value="Glycoside hydrolase family 38, central domain"/>
    <property type="match status" value="1"/>
</dbReference>
<dbReference type="EMBL" id="PFMR01000134">
    <property type="protein sequence ID" value="PIZ17233.1"/>
    <property type="molecule type" value="Genomic_DNA"/>
</dbReference>
<dbReference type="Pfam" id="PF07748">
    <property type="entry name" value="Glyco_hydro_38C"/>
    <property type="match status" value="1"/>
</dbReference>
<dbReference type="InterPro" id="IPR041147">
    <property type="entry name" value="GH38_C"/>
</dbReference>
<dbReference type="GO" id="GO:0030246">
    <property type="term" value="F:carbohydrate binding"/>
    <property type="evidence" value="ECO:0007669"/>
    <property type="project" value="InterPro"/>
</dbReference>
<dbReference type="GO" id="GO:0046872">
    <property type="term" value="F:metal ion binding"/>
    <property type="evidence" value="ECO:0007669"/>
    <property type="project" value="UniProtKB-KW"/>
</dbReference>
<evidence type="ECO:0000256" key="4">
    <source>
        <dbReference type="ARBA" id="ARBA00023295"/>
    </source>
</evidence>